<gene>
    <name evidence="1" type="ORF">GIB67_002046</name>
</gene>
<accession>A0A7J7KW89</accession>
<protein>
    <submittedName>
        <fullName evidence="1">Uncharacterized protein</fullName>
    </submittedName>
</protein>
<sequence>MTFILVQTTLTEPSFQARNKLLVRTNLTELSFKPYKQTSCPNDFDGTKFPT</sequence>
<keyword evidence="2" id="KW-1185">Reference proteome</keyword>
<name>A0A7J7KW89_9MAGN</name>
<dbReference type="AlphaFoldDB" id="A0A7J7KW89"/>
<proteinExistence type="predicted"/>
<reference evidence="1 2" key="1">
    <citation type="journal article" date="2020" name="IScience">
        <title>Genome Sequencing of the Endangered Kingdonia uniflora (Circaeasteraceae, Ranunculales) Reveals Potential Mechanisms of Evolutionary Specialization.</title>
        <authorList>
            <person name="Sun Y."/>
            <person name="Deng T."/>
            <person name="Zhang A."/>
            <person name="Moore M.J."/>
            <person name="Landis J.B."/>
            <person name="Lin N."/>
            <person name="Zhang H."/>
            <person name="Zhang X."/>
            <person name="Huang J."/>
            <person name="Zhang X."/>
            <person name="Sun H."/>
            <person name="Wang H."/>
        </authorList>
    </citation>
    <scope>NUCLEOTIDE SEQUENCE [LARGE SCALE GENOMIC DNA]</scope>
    <source>
        <strain evidence="1">TB1705</strain>
        <tissue evidence="1">Leaf</tissue>
    </source>
</reference>
<dbReference type="Proteomes" id="UP000541444">
    <property type="component" value="Unassembled WGS sequence"/>
</dbReference>
<evidence type="ECO:0000313" key="1">
    <source>
        <dbReference type="EMBL" id="KAF6134645.1"/>
    </source>
</evidence>
<dbReference type="EMBL" id="JACGCM010002827">
    <property type="protein sequence ID" value="KAF6134645.1"/>
    <property type="molecule type" value="Genomic_DNA"/>
</dbReference>
<comment type="caution">
    <text evidence="1">The sequence shown here is derived from an EMBL/GenBank/DDBJ whole genome shotgun (WGS) entry which is preliminary data.</text>
</comment>
<evidence type="ECO:0000313" key="2">
    <source>
        <dbReference type="Proteomes" id="UP000541444"/>
    </source>
</evidence>
<organism evidence="1 2">
    <name type="scientific">Kingdonia uniflora</name>
    <dbReference type="NCBI Taxonomy" id="39325"/>
    <lineage>
        <taxon>Eukaryota</taxon>
        <taxon>Viridiplantae</taxon>
        <taxon>Streptophyta</taxon>
        <taxon>Embryophyta</taxon>
        <taxon>Tracheophyta</taxon>
        <taxon>Spermatophyta</taxon>
        <taxon>Magnoliopsida</taxon>
        <taxon>Ranunculales</taxon>
        <taxon>Circaeasteraceae</taxon>
        <taxon>Kingdonia</taxon>
    </lineage>
</organism>